<keyword evidence="3" id="KW-1185">Reference proteome</keyword>
<feature type="compositionally biased region" description="Polar residues" evidence="1">
    <location>
        <begin position="53"/>
        <end position="64"/>
    </location>
</feature>
<dbReference type="AlphaFoldDB" id="A0AAD7ABS7"/>
<organism evidence="2 3">
    <name type="scientific">Mycena albidolilacea</name>
    <dbReference type="NCBI Taxonomy" id="1033008"/>
    <lineage>
        <taxon>Eukaryota</taxon>
        <taxon>Fungi</taxon>
        <taxon>Dikarya</taxon>
        <taxon>Basidiomycota</taxon>
        <taxon>Agaricomycotina</taxon>
        <taxon>Agaricomycetes</taxon>
        <taxon>Agaricomycetidae</taxon>
        <taxon>Agaricales</taxon>
        <taxon>Marasmiineae</taxon>
        <taxon>Mycenaceae</taxon>
        <taxon>Mycena</taxon>
    </lineage>
</organism>
<feature type="region of interest" description="Disordered" evidence="1">
    <location>
        <begin position="38"/>
        <end position="66"/>
    </location>
</feature>
<name>A0AAD7ABS7_9AGAR</name>
<evidence type="ECO:0000256" key="1">
    <source>
        <dbReference type="SAM" id="MobiDB-lite"/>
    </source>
</evidence>
<evidence type="ECO:0000313" key="3">
    <source>
        <dbReference type="Proteomes" id="UP001218218"/>
    </source>
</evidence>
<sequence>MLMDPQSFLLLPLSSLCPFLHLSSFFTHIGSLDQAFQPHATPVTPRHRKSGRGPQSATRQQRSPQGLVAFKFPSKHALGSSKWP</sequence>
<gene>
    <name evidence="2" type="ORF">DFH08DRAFT_854758</name>
</gene>
<protein>
    <submittedName>
        <fullName evidence="2">Uncharacterized protein</fullName>
    </submittedName>
</protein>
<evidence type="ECO:0000313" key="2">
    <source>
        <dbReference type="EMBL" id="KAJ7354398.1"/>
    </source>
</evidence>
<proteinExistence type="predicted"/>
<reference evidence="2" key="1">
    <citation type="submission" date="2023-03" db="EMBL/GenBank/DDBJ databases">
        <title>Massive genome expansion in bonnet fungi (Mycena s.s.) driven by repeated elements and novel gene families across ecological guilds.</title>
        <authorList>
            <consortium name="Lawrence Berkeley National Laboratory"/>
            <person name="Harder C.B."/>
            <person name="Miyauchi S."/>
            <person name="Viragh M."/>
            <person name="Kuo A."/>
            <person name="Thoen E."/>
            <person name="Andreopoulos B."/>
            <person name="Lu D."/>
            <person name="Skrede I."/>
            <person name="Drula E."/>
            <person name="Henrissat B."/>
            <person name="Morin E."/>
            <person name="Kohler A."/>
            <person name="Barry K."/>
            <person name="LaButti K."/>
            <person name="Morin E."/>
            <person name="Salamov A."/>
            <person name="Lipzen A."/>
            <person name="Mereny Z."/>
            <person name="Hegedus B."/>
            <person name="Baldrian P."/>
            <person name="Stursova M."/>
            <person name="Weitz H."/>
            <person name="Taylor A."/>
            <person name="Grigoriev I.V."/>
            <person name="Nagy L.G."/>
            <person name="Martin F."/>
            <person name="Kauserud H."/>
        </authorList>
    </citation>
    <scope>NUCLEOTIDE SEQUENCE</scope>
    <source>
        <strain evidence="2">CBHHK002</strain>
    </source>
</reference>
<dbReference type="Proteomes" id="UP001218218">
    <property type="component" value="Unassembled WGS sequence"/>
</dbReference>
<comment type="caution">
    <text evidence="2">The sequence shown here is derived from an EMBL/GenBank/DDBJ whole genome shotgun (WGS) entry which is preliminary data.</text>
</comment>
<accession>A0AAD7ABS7</accession>
<dbReference type="EMBL" id="JARIHO010000010">
    <property type="protein sequence ID" value="KAJ7354398.1"/>
    <property type="molecule type" value="Genomic_DNA"/>
</dbReference>